<dbReference type="SUPFAM" id="SSF69705">
    <property type="entry name" value="Transcription factor NusA, N-terminal domain"/>
    <property type="match status" value="1"/>
</dbReference>
<dbReference type="CDD" id="cd04455">
    <property type="entry name" value="S1_NusA"/>
    <property type="match status" value="1"/>
</dbReference>
<dbReference type="Pfam" id="PF13184">
    <property type="entry name" value="KH_NusA_1st"/>
    <property type="match status" value="1"/>
</dbReference>
<dbReference type="InterPro" id="IPR003029">
    <property type="entry name" value="S1_domain"/>
</dbReference>
<keyword evidence="3 7" id="KW-0889">Transcription antitermination</keyword>
<evidence type="ECO:0000256" key="2">
    <source>
        <dbReference type="ARBA" id="ARBA00022490"/>
    </source>
</evidence>
<comment type="subcellular location">
    <subcellularLocation>
        <location evidence="7">Cytoplasm</location>
    </subcellularLocation>
</comment>
<protein>
    <recommendedName>
        <fullName evidence="7">Transcription termination/antitermination protein NusA</fullName>
    </recommendedName>
</protein>
<comment type="similarity">
    <text evidence="7">Belongs to the NusA family.</text>
</comment>
<dbReference type="Pfam" id="PF00575">
    <property type="entry name" value="S1"/>
    <property type="match status" value="1"/>
</dbReference>
<comment type="caution">
    <text evidence="10">The sequence shown here is derived from an EMBL/GenBank/DDBJ whole genome shotgun (WGS) entry which is preliminary data.</text>
</comment>
<evidence type="ECO:0000313" key="11">
    <source>
        <dbReference type="Proteomes" id="UP001150924"/>
    </source>
</evidence>
<dbReference type="InterPro" id="IPR010995">
    <property type="entry name" value="DNA_repair_Rad51/TF_NusA_a-hlx"/>
</dbReference>
<dbReference type="SMART" id="SM00316">
    <property type="entry name" value="S1"/>
    <property type="match status" value="1"/>
</dbReference>
<dbReference type="CDD" id="cd22529">
    <property type="entry name" value="KH-II_NusA_rpt2"/>
    <property type="match status" value="1"/>
</dbReference>
<dbReference type="GO" id="GO:0031564">
    <property type="term" value="P:transcription antitermination"/>
    <property type="evidence" value="ECO:0007669"/>
    <property type="project" value="UniProtKB-UniRule"/>
</dbReference>
<dbReference type="HAMAP" id="MF_00945_B">
    <property type="entry name" value="NusA_B"/>
    <property type="match status" value="1"/>
</dbReference>
<dbReference type="InterPro" id="IPR030842">
    <property type="entry name" value="TF_NusA_bacterial"/>
</dbReference>
<dbReference type="Pfam" id="PF14520">
    <property type="entry name" value="HHH_5"/>
    <property type="match status" value="1"/>
</dbReference>
<organism evidence="10 11">
    <name type="scientific">Nannocystis pusilla</name>
    <dbReference type="NCBI Taxonomy" id="889268"/>
    <lineage>
        <taxon>Bacteria</taxon>
        <taxon>Pseudomonadati</taxon>
        <taxon>Myxococcota</taxon>
        <taxon>Polyangia</taxon>
        <taxon>Nannocystales</taxon>
        <taxon>Nannocystaceae</taxon>
        <taxon>Nannocystis</taxon>
    </lineage>
</organism>
<keyword evidence="2 7" id="KW-0963">Cytoplasm</keyword>
<evidence type="ECO:0000259" key="9">
    <source>
        <dbReference type="PROSITE" id="PS50126"/>
    </source>
</evidence>
<keyword evidence="6 7" id="KW-0804">Transcription</keyword>
<dbReference type="Proteomes" id="UP001150924">
    <property type="component" value="Unassembled WGS sequence"/>
</dbReference>
<evidence type="ECO:0000313" key="10">
    <source>
        <dbReference type="EMBL" id="MCY1007428.1"/>
    </source>
</evidence>
<reference evidence="10" key="1">
    <citation type="submission" date="2022-11" db="EMBL/GenBank/DDBJ databases">
        <title>Minimal conservation of predation-associated metabolite biosynthetic gene clusters underscores biosynthetic potential of Myxococcota including descriptions for ten novel species: Archangium lansinium sp. nov., Myxococcus landrumus sp. nov., Nannocystis bai.</title>
        <authorList>
            <person name="Ahearne A."/>
            <person name="Stevens C."/>
            <person name="Phillips K."/>
        </authorList>
    </citation>
    <scope>NUCLEOTIDE SEQUENCE</scope>
    <source>
        <strain evidence="10">Na p29</strain>
    </source>
</reference>
<feature type="domain" description="S1 motif" evidence="9">
    <location>
        <begin position="161"/>
        <end position="227"/>
    </location>
</feature>
<dbReference type="Gene3D" id="3.30.1480.10">
    <property type="entry name" value="NusA, N-terminal domain"/>
    <property type="match status" value="1"/>
</dbReference>
<dbReference type="Gene3D" id="2.40.50.140">
    <property type="entry name" value="Nucleic acid-binding proteins"/>
    <property type="match status" value="1"/>
</dbReference>
<comment type="function">
    <text evidence="7">Participates in both transcription termination and antitermination.</text>
</comment>
<dbReference type="PANTHER" id="PTHR22648">
    <property type="entry name" value="TRANSCRIPTION TERMINATION FACTOR NUSA"/>
    <property type="match status" value="1"/>
</dbReference>
<dbReference type="PROSITE" id="PS50126">
    <property type="entry name" value="S1"/>
    <property type="match status" value="1"/>
</dbReference>
<dbReference type="AlphaFoldDB" id="A0A9X3EXI1"/>
<dbReference type="RefSeq" id="WP_267770049.1">
    <property type="nucleotide sequence ID" value="NZ_JAPNKE010000002.1"/>
</dbReference>
<keyword evidence="1 7" id="KW-0806">Transcription termination</keyword>
<dbReference type="PANTHER" id="PTHR22648:SF0">
    <property type="entry name" value="TRANSCRIPTION TERMINATION_ANTITERMINATION PROTEIN NUSA"/>
    <property type="match status" value="1"/>
</dbReference>
<dbReference type="Gene3D" id="1.10.150.20">
    <property type="entry name" value="5' to 3' exonuclease, C-terminal subdomain"/>
    <property type="match status" value="1"/>
</dbReference>
<comment type="subunit">
    <text evidence="7">Monomer. Binds directly to the core enzyme of the DNA-dependent RNA polymerase and to nascent RNA.</text>
</comment>
<evidence type="ECO:0000256" key="5">
    <source>
        <dbReference type="ARBA" id="ARBA00023015"/>
    </source>
</evidence>
<dbReference type="InterPro" id="IPR004087">
    <property type="entry name" value="KH_dom"/>
</dbReference>
<evidence type="ECO:0000256" key="1">
    <source>
        <dbReference type="ARBA" id="ARBA00022472"/>
    </source>
</evidence>
<evidence type="ECO:0000256" key="8">
    <source>
        <dbReference type="SAM" id="MobiDB-lite"/>
    </source>
</evidence>
<dbReference type="PROSITE" id="PS50084">
    <property type="entry name" value="KH_TYPE_1"/>
    <property type="match status" value="1"/>
</dbReference>
<dbReference type="InterPro" id="IPR013735">
    <property type="entry name" value="TF_NusA_N"/>
</dbReference>
<dbReference type="EMBL" id="JAPNKE010000002">
    <property type="protein sequence ID" value="MCY1007428.1"/>
    <property type="molecule type" value="Genomic_DNA"/>
</dbReference>
<dbReference type="GO" id="GO:0006353">
    <property type="term" value="P:DNA-templated transcription termination"/>
    <property type="evidence" value="ECO:0007669"/>
    <property type="project" value="UniProtKB-UniRule"/>
</dbReference>
<dbReference type="InterPro" id="IPR009019">
    <property type="entry name" value="KH_sf_prok-type"/>
</dbReference>
<accession>A0A9X3EXI1</accession>
<dbReference type="InterPro" id="IPR012340">
    <property type="entry name" value="NA-bd_OB-fold"/>
</dbReference>
<dbReference type="InterPro" id="IPR025249">
    <property type="entry name" value="TF_NusA_KH_1st"/>
</dbReference>
<evidence type="ECO:0000256" key="3">
    <source>
        <dbReference type="ARBA" id="ARBA00022814"/>
    </source>
</evidence>
<dbReference type="InterPro" id="IPR058582">
    <property type="entry name" value="KH_NusA_2nd"/>
</dbReference>
<dbReference type="InterPro" id="IPR036555">
    <property type="entry name" value="NusA_N_sf"/>
</dbReference>
<dbReference type="SUPFAM" id="SSF50249">
    <property type="entry name" value="Nucleic acid-binding proteins"/>
    <property type="match status" value="1"/>
</dbReference>
<dbReference type="Pfam" id="PF08529">
    <property type="entry name" value="NusA_N"/>
    <property type="match status" value="1"/>
</dbReference>
<evidence type="ECO:0000256" key="6">
    <source>
        <dbReference type="ARBA" id="ARBA00023163"/>
    </source>
</evidence>
<feature type="region of interest" description="Disordered" evidence="8">
    <location>
        <begin position="441"/>
        <end position="471"/>
    </location>
</feature>
<dbReference type="Gene3D" id="3.30.300.20">
    <property type="match status" value="2"/>
</dbReference>
<dbReference type="SUPFAM" id="SSF47794">
    <property type="entry name" value="Rad51 N-terminal domain-like"/>
    <property type="match status" value="1"/>
</dbReference>
<dbReference type="FunFam" id="3.30.300.20:FF:000005">
    <property type="entry name" value="Transcription termination/antitermination protein NusA"/>
    <property type="match status" value="1"/>
</dbReference>
<evidence type="ECO:0000256" key="4">
    <source>
        <dbReference type="ARBA" id="ARBA00022884"/>
    </source>
</evidence>
<dbReference type="GO" id="GO:0003723">
    <property type="term" value="F:RNA binding"/>
    <property type="evidence" value="ECO:0007669"/>
    <property type="project" value="UniProtKB-UniRule"/>
</dbReference>
<dbReference type="NCBIfam" id="TIGR01953">
    <property type="entry name" value="NusA"/>
    <property type="match status" value="1"/>
</dbReference>
<keyword evidence="4 7" id="KW-0694">RNA-binding</keyword>
<dbReference type="SMART" id="SM00322">
    <property type="entry name" value="KH"/>
    <property type="match status" value="2"/>
</dbReference>
<keyword evidence="11" id="KW-1185">Reference proteome</keyword>
<dbReference type="InterPro" id="IPR015946">
    <property type="entry name" value="KH_dom-like_a/b"/>
</dbReference>
<dbReference type="InterPro" id="IPR010213">
    <property type="entry name" value="TF_NusA"/>
</dbReference>
<name>A0A9X3EXI1_9BACT</name>
<keyword evidence="5 7" id="KW-0805">Transcription regulation</keyword>
<gene>
    <name evidence="7 10" type="primary">nusA</name>
    <name evidence="10" type="ORF">OV079_18105</name>
</gene>
<proteinExistence type="inferred from homology"/>
<dbReference type="GO" id="GO:0003700">
    <property type="term" value="F:DNA-binding transcription factor activity"/>
    <property type="evidence" value="ECO:0007669"/>
    <property type="project" value="InterPro"/>
</dbReference>
<dbReference type="FunFam" id="3.30.300.20:FF:000002">
    <property type="entry name" value="Transcription termination/antitermination protein NusA"/>
    <property type="match status" value="1"/>
</dbReference>
<dbReference type="Pfam" id="PF26594">
    <property type="entry name" value="KH_NusA_2nd"/>
    <property type="match status" value="1"/>
</dbReference>
<dbReference type="GO" id="GO:0005829">
    <property type="term" value="C:cytosol"/>
    <property type="evidence" value="ECO:0007669"/>
    <property type="project" value="TreeGrafter"/>
</dbReference>
<evidence type="ECO:0000256" key="7">
    <source>
        <dbReference type="HAMAP-Rule" id="MF_00945"/>
    </source>
</evidence>
<dbReference type="CDD" id="cd02134">
    <property type="entry name" value="KH-II_NusA_rpt1"/>
    <property type="match status" value="1"/>
</dbReference>
<dbReference type="SUPFAM" id="SSF54814">
    <property type="entry name" value="Prokaryotic type KH domain (KH-domain type II)"/>
    <property type="match status" value="2"/>
</dbReference>
<dbReference type="GO" id="GO:0000166">
    <property type="term" value="F:nucleotide binding"/>
    <property type="evidence" value="ECO:0007669"/>
    <property type="project" value="InterPro"/>
</dbReference>
<sequence length="471" mass="52300">MEEQLNLSAVLDQVCDEKKISREVLIETVEQAVATAAKKVFEDKEIEASFDPETGHVNLFQVLYVVDKVTAPHREISLEQAHRAGLEAEIGDELLFQIFYLESDKKRAEQQAKDYAEIEALQFGQHGFGRIAAQTAKQVIIQRVREAERDNLFDAYKDKKSELMTGIVRRFERGSIVVEVDNGKAEALLPAREQVPRESLRPGDRVVAFVKDVDKSARGPQIILSRTHRGLVEKLFEHEVPEIYEGIVRIEACAREPGARSKIAVSSRDRDVDPVGACVGIRGSRVQAVVQELRGEKIDIVPYNDDPARFVCNAIQPATVSRVLIDAERHTMELVVPDDKLSLAIGKKGQNVRLASRLTGWRIDIYSESKLKQMERRSLAEMAAIPGVGDAVALAMFQMGWRNLRDVAIADAEELAQVPGVGSTERAEQIIEVADDAASGKLELNVKYPEPPPEDMGEDHYQSDDGDGGGE</sequence>